<feature type="compositionally biased region" description="Polar residues" evidence="3">
    <location>
        <begin position="100"/>
        <end position="111"/>
    </location>
</feature>
<dbReference type="Pfam" id="PF00076">
    <property type="entry name" value="RRM_1"/>
    <property type="match status" value="2"/>
</dbReference>
<dbReference type="STRING" id="29655.A0A0K9PMQ3"/>
<evidence type="ECO:0000313" key="5">
    <source>
        <dbReference type="EMBL" id="KMZ70246.1"/>
    </source>
</evidence>
<dbReference type="GO" id="GO:0009507">
    <property type="term" value="C:chloroplast"/>
    <property type="evidence" value="ECO:0007669"/>
    <property type="project" value="GOC"/>
</dbReference>
<dbReference type="OrthoDB" id="439808at2759"/>
<dbReference type="InterPro" id="IPR050502">
    <property type="entry name" value="Euk_RNA-bind_prot"/>
</dbReference>
<feature type="domain" description="RRM" evidence="4">
    <location>
        <begin position="114"/>
        <end position="192"/>
    </location>
</feature>
<proteinExistence type="predicted"/>
<dbReference type="GO" id="GO:0003729">
    <property type="term" value="F:mRNA binding"/>
    <property type="evidence" value="ECO:0000318"/>
    <property type="project" value="GO_Central"/>
</dbReference>
<reference evidence="6" key="1">
    <citation type="journal article" date="2016" name="Nature">
        <title>The genome of the seagrass Zostera marina reveals angiosperm adaptation to the sea.</title>
        <authorList>
            <person name="Olsen J.L."/>
            <person name="Rouze P."/>
            <person name="Verhelst B."/>
            <person name="Lin Y.-C."/>
            <person name="Bayer T."/>
            <person name="Collen J."/>
            <person name="Dattolo E."/>
            <person name="De Paoli E."/>
            <person name="Dittami S."/>
            <person name="Maumus F."/>
            <person name="Michel G."/>
            <person name="Kersting A."/>
            <person name="Lauritano C."/>
            <person name="Lohaus R."/>
            <person name="Toepel M."/>
            <person name="Tonon T."/>
            <person name="Vanneste K."/>
            <person name="Amirebrahimi M."/>
            <person name="Brakel J."/>
            <person name="Bostroem C."/>
            <person name="Chovatia M."/>
            <person name="Grimwood J."/>
            <person name="Jenkins J.W."/>
            <person name="Jueterbock A."/>
            <person name="Mraz A."/>
            <person name="Stam W.T."/>
            <person name="Tice H."/>
            <person name="Bornberg-Bauer E."/>
            <person name="Green P.J."/>
            <person name="Pearson G.A."/>
            <person name="Procaccini G."/>
            <person name="Duarte C.M."/>
            <person name="Schmutz J."/>
            <person name="Reusch T.B.H."/>
            <person name="Van de Peer Y."/>
        </authorList>
    </citation>
    <scope>NUCLEOTIDE SEQUENCE [LARGE SCALE GENOMIC DNA]</scope>
    <source>
        <strain evidence="6">cv. Finnish</strain>
    </source>
</reference>
<dbReference type="SUPFAM" id="SSF54928">
    <property type="entry name" value="RNA-binding domain, RBD"/>
    <property type="match status" value="1"/>
</dbReference>
<dbReference type="Proteomes" id="UP000036987">
    <property type="component" value="Unassembled WGS sequence"/>
</dbReference>
<protein>
    <submittedName>
        <fullName evidence="5">RNA-binding protein</fullName>
    </submittedName>
</protein>
<dbReference type="SMART" id="SM00360">
    <property type="entry name" value="RRM"/>
    <property type="match status" value="2"/>
</dbReference>
<evidence type="ECO:0000256" key="1">
    <source>
        <dbReference type="ARBA" id="ARBA00022884"/>
    </source>
</evidence>
<dbReference type="AlphaFoldDB" id="A0A0K9PMQ3"/>
<gene>
    <name evidence="5" type="ORF">ZOSMA_1G02230</name>
</gene>
<feature type="region of interest" description="Disordered" evidence="3">
    <location>
        <begin position="78"/>
        <end position="111"/>
    </location>
</feature>
<dbReference type="PROSITE" id="PS50102">
    <property type="entry name" value="RRM"/>
    <property type="match status" value="2"/>
</dbReference>
<sequence>MAITASTGTAVSSSSLVQCFLTIIGSGFTISSSSQSRFAKATFPPPHLLTCYLLSSSNTGIVNITPCFHRHTVAFAGTDEEEGEEYDDDGDGTNDGLETNKSTSNPVINPPTSGRLYVGNLPFSMTPSQLTDVFNQAGSVESVEIVYDRMTDRSRGFAFVTMSSLEAANAAIQMFDGAQLGGRTVKVNFPEVPRGGEREVMGPRIRGSIRDFVDSPYKVYAGNLAWSVTSETLCLVFSEHTGFLGSRVIYERDTGRSKGYGFISFDSLENAQSAIDAIDTKELEGRSLRLSIAGEKRSTLNLK</sequence>
<feature type="compositionally biased region" description="Acidic residues" evidence="3">
    <location>
        <begin position="78"/>
        <end position="92"/>
    </location>
</feature>
<accession>A0A0K9PMQ3</accession>
<keyword evidence="6" id="KW-1185">Reference proteome</keyword>
<dbReference type="CDD" id="cd21609">
    <property type="entry name" value="RRM1_PSRP2_like"/>
    <property type="match status" value="1"/>
</dbReference>
<dbReference type="EMBL" id="LFYR01000729">
    <property type="protein sequence ID" value="KMZ70246.1"/>
    <property type="molecule type" value="Genomic_DNA"/>
</dbReference>
<dbReference type="InterPro" id="IPR012677">
    <property type="entry name" value="Nucleotide-bd_a/b_plait_sf"/>
</dbReference>
<keyword evidence="1 2" id="KW-0694">RNA-binding</keyword>
<dbReference type="Gene3D" id="3.30.70.330">
    <property type="match status" value="2"/>
</dbReference>
<dbReference type="InterPro" id="IPR000504">
    <property type="entry name" value="RRM_dom"/>
</dbReference>
<dbReference type="GO" id="GO:1901259">
    <property type="term" value="P:chloroplast rRNA processing"/>
    <property type="evidence" value="ECO:0000318"/>
    <property type="project" value="GO_Central"/>
</dbReference>
<name>A0A0K9PMQ3_ZOSMR</name>
<evidence type="ECO:0000259" key="4">
    <source>
        <dbReference type="PROSITE" id="PS50102"/>
    </source>
</evidence>
<evidence type="ECO:0000313" key="6">
    <source>
        <dbReference type="Proteomes" id="UP000036987"/>
    </source>
</evidence>
<evidence type="ECO:0000256" key="2">
    <source>
        <dbReference type="PROSITE-ProRule" id="PRU00176"/>
    </source>
</evidence>
<dbReference type="InterPro" id="IPR035979">
    <property type="entry name" value="RBD_domain_sf"/>
</dbReference>
<dbReference type="PANTHER" id="PTHR48025:SF11">
    <property type="entry name" value="RNA-BINDING PROTEIN CP33, CHLOROPLASTIC"/>
    <property type="match status" value="1"/>
</dbReference>
<organism evidence="5 6">
    <name type="scientific">Zostera marina</name>
    <name type="common">Eelgrass</name>
    <dbReference type="NCBI Taxonomy" id="29655"/>
    <lineage>
        <taxon>Eukaryota</taxon>
        <taxon>Viridiplantae</taxon>
        <taxon>Streptophyta</taxon>
        <taxon>Embryophyta</taxon>
        <taxon>Tracheophyta</taxon>
        <taxon>Spermatophyta</taxon>
        <taxon>Magnoliopsida</taxon>
        <taxon>Liliopsida</taxon>
        <taxon>Zosteraceae</taxon>
        <taxon>Zostera</taxon>
    </lineage>
</organism>
<dbReference type="PANTHER" id="PTHR48025">
    <property type="entry name" value="OS02G0815200 PROTEIN"/>
    <property type="match status" value="1"/>
</dbReference>
<evidence type="ECO:0000256" key="3">
    <source>
        <dbReference type="SAM" id="MobiDB-lite"/>
    </source>
</evidence>
<comment type="caution">
    <text evidence="5">The sequence shown here is derived from an EMBL/GenBank/DDBJ whole genome shotgun (WGS) entry which is preliminary data.</text>
</comment>
<feature type="domain" description="RRM" evidence="4">
    <location>
        <begin position="217"/>
        <end position="295"/>
    </location>
</feature>